<dbReference type="InterPro" id="IPR038765">
    <property type="entry name" value="Papain-like_cys_pep_sf"/>
</dbReference>
<organism evidence="1">
    <name type="scientific">marine sediment metagenome</name>
    <dbReference type="NCBI Taxonomy" id="412755"/>
    <lineage>
        <taxon>unclassified sequences</taxon>
        <taxon>metagenomes</taxon>
        <taxon>ecological metagenomes</taxon>
    </lineage>
</organism>
<evidence type="ECO:0008006" key="2">
    <source>
        <dbReference type="Google" id="ProtNLM"/>
    </source>
</evidence>
<sequence>RRLTAAGLWARFAGARVEEASPGCLVFWKTGSGHIRHIEFCIGNGLSLGASGGGSSTRTEQDAILRNAFIKVRPIEGRGTVAGFVDPFRA</sequence>
<dbReference type="AlphaFoldDB" id="X0TGC3"/>
<protein>
    <recommendedName>
        <fullName evidence="2">NlpC/P60 domain-containing protein</fullName>
    </recommendedName>
</protein>
<accession>X0TGC3</accession>
<dbReference type="EMBL" id="BARS01016427">
    <property type="protein sequence ID" value="GAF87187.1"/>
    <property type="molecule type" value="Genomic_DNA"/>
</dbReference>
<evidence type="ECO:0000313" key="1">
    <source>
        <dbReference type="EMBL" id="GAF87187.1"/>
    </source>
</evidence>
<name>X0TGC3_9ZZZZ</name>
<feature type="non-terminal residue" evidence="1">
    <location>
        <position position="1"/>
    </location>
</feature>
<dbReference type="SUPFAM" id="SSF54001">
    <property type="entry name" value="Cysteine proteinases"/>
    <property type="match status" value="1"/>
</dbReference>
<proteinExistence type="predicted"/>
<reference evidence="1" key="1">
    <citation type="journal article" date="2014" name="Front. Microbiol.">
        <title>High frequency of phylogenetically diverse reductive dehalogenase-homologous genes in deep subseafloor sedimentary metagenomes.</title>
        <authorList>
            <person name="Kawai M."/>
            <person name="Futagami T."/>
            <person name="Toyoda A."/>
            <person name="Takaki Y."/>
            <person name="Nishi S."/>
            <person name="Hori S."/>
            <person name="Arai W."/>
            <person name="Tsubouchi T."/>
            <person name="Morono Y."/>
            <person name="Uchiyama I."/>
            <person name="Ito T."/>
            <person name="Fujiyama A."/>
            <person name="Inagaki F."/>
            <person name="Takami H."/>
        </authorList>
    </citation>
    <scope>NUCLEOTIDE SEQUENCE</scope>
    <source>
        <strain evidence="1">Expedition CK06-06</strain>
    </source>
</reference>
<comment type="caution">
    <text evidence="1">The sequence shown here is derived from an EMBL/GenBank/DDBJ whole genome shotgun (WGS) entry which is preliminary data.</text>
</comment>
<dbReference type="Gene3D" id="3.90.1720.10">
    <property type="entry name" value="endopeptidase domain like (from Nostoc punctiforme)"/>
    <property type="match status" value="1"/>
</dbReference>
<gene>
    <name evidence="1" type="ORF">S01H1_27040</name>
</gene>